<feature type="domain" description="FecR protein" evidence="2">
    <location>
        <begin position="102"/>
        <end position="193"/>
    </location>
</feature>
<feature type="domain" description="Protein FecR C-terminal" evidence="3">
    <location>
        <begin position="235"/>
        <end position="300"/>
    </location>
</feature>
<evidence type="ECO:0000313" key="4">
    <source>
        <dbReference type="EMBL" id="QHI37499.1"/>
    </source>
</evidence>
<evidence type="ECO:0000256" key="1">
    <source>
        <dbReference type="SAM" id="Phobius"/>
    </source>
</evidence>
<dbReference type="GO" id="GO:0016989">
    <property type="term" value="F:sigma factor antagonist activity"/>
    <property type="evidence" value="ECO:0007669"/>
    <property type="project" value="TreeGrafter"/>
</dbReference>
<proteinExistence type="predicted"/>
<dbReference type="Gene3D" id="2.60.120.1440">
    <property type="match status" value="1"/>
</dbReference>
<dbReference type="InterPro" id="IPR032508">
    <property type="entry name" value="FecR_C"/>
</dbReference>
<dbReference type="Gene3D" id="3.55.50.30">
    <property type="match status" value="1"/>
</dbReference>
<keyword evidence="1" id="KW-0472">Membrane</keyword>
<dbReference type="RefSeq" id="WP_160130121.1">
    <property type="nucleotide sequence ID" value="NZ_CP019288.1"/>
</dbReference>
<dbReference type="PIRSF" id="PIRSF018266">
    <property type="entry name" value="FecR"/>
    <property type="match status" value="1"/>
</dbReference>
<dbReference type="Proteomes" id="UP000464657">
    <property type="component" value="Chromosome"/>
</dbReference>
<gene>
    <name evidence="4" type="ORF">IMCC3317_28780</name>
</gene>
<feature type="transmembrane region" description="Helical" evidence="1">
    <location>
        <begin position="78"/>
        <end position="97"/>
    </location>
</feature>
<name>A0A7L4ZM36_9FLAO</name>
<dbReference type="PANTHER" id="PTHR30273:SF2">
    <property type="entry name" value="PROTEIN FECR"/>
    <property type="match status" value="1"/>
</dbReference>
<sequence length="305" mass="34400">MMEEKYDDTFLARWLADDLNAEEKLRFENSAEYHDYLQIIESADQLEAPSFDKQATLKSIQQKQQVTASKTRKLNTSWIYAAAAVVLLFVGFSYMYFTSGETVETGFGNQQTVLLPDGSEAILNAKSSLTFTKNSWDTNRTVSLKGEAYFKVKKGEKFTVTTTSGTVEVLGTQFNVLSADGIFEVKCHAGKVQVASKTQKTALLTQGNAFSLIEGKTASWNFDVNNLTWREGESNFREMPIKHVITALEDQYQVQFITENINISERFTGTFSHKNLKLALRTVFVPMEISYTFKDGKTIILKKAK</sequence>
<protein>
    <recommendedName>
        <fullName evidence="6">Fec operon regulator FecR</fullName>
    </recommendedName>
</protein>
<dbReference type="InterPro" id="IPR012373">
    <property type="entry name" value="Ferrdict_sens_TM"/>
</dbReference>
<keyword evidence="5" id="KW-1185">Reference proteome</keyword>
<dbReference type="EMBL" id="CP019288">
    <property type="protein sequence ID" value="QHI37499.1"/>
    <property type="molecule type" value="Genomic_DNA"/>
</dbReference>
<organism evidence="4 5">
    <name type="scientific">Kordia antarctica</name>
    <dbReference type="NCBI Taxonomy" id="1218801"/>
    <lineage>
        <taxon>Bacteria</taxon>
        <taxon>Pseudomonadati</taxon>
        <taxon>Bacteroidota</taxon>
        <taxon>Flavobacteriia</taxon>
        <taxon>Flavobacteriales</taxon>
        <taxon>Flavobacteriaceae</taxon>
        <taxon>Kordia</taxon>
    </lineage>
</organism>
<evidence type="ECO:0000259" key="3">
    <source>
        <dbReference type="Pfam" id="PF16344"/>
    </source>
</evidence>
<dbReference type="Pfam" id="PF04773">
    <property type="entry name" value="FecR"/>
    <property type="match status" value="1"/>
</dbReference>
<dbReference type="Pfam" id="PF16344">
    <property type="entry name" value="FecR_C"/>
    <property type="match status" value="1"/>
</dbReference>
<reference evidence="4 5" key="1">
    <citation type="journal article" date="2013" name="Int. J. Syst. Evol. Microbiol.">
        <title>Kordia antarctica sp. nov., isolated from Antarctic seawater.</title>
        <authorList>
            <person name="Baek K."/>
            <person name="Choi A."/>
            <person name="Kang I."/>
            <person name="Lee K."/>
            <person name="Cho J.C."/>
        </authorList>
    </citation>
    <scope>NUCLEOTIDE SEQUENCE [LARGE SCALE GENOMIC DNA]</scope>
    <source>
        <strain evidence="4 5">IMCC3317</strain>
    </source>
</reference>
<accession>A0A7L4ZM36</accession>
<dbReference type="AlphaFoldDB" id="A0A7L4ZM36"/>
<evidence type="ECO:0000313" key="5">
    <source>
        <dbReference type="Proteomes" id="UP000464657"/>
    </source>
</evidence>
<keyword evidence="1" id="KW-0812">Transmembrane</keyword>
<evidence type="ECO:0008006" key="6">
    <source>
        <dbReference type="Google" id="ProtNLM"/>
    </source>
</evidence>
<dbReference type="PANTHER" id="PTHR30273">
    <property type="entry name" value="PERIPLASMIC SIGNAL SENSOR AND SIGMA FACTOR ACTIVATOR FECR-RELATED"/>
    <property type="match status" value="1"/>
</dbReference>
<keyword evidence="1" id="KW-1133">Transmembrane helix</keyword>
<dbReference type="KEGG" id="kan:IMCC3317_28780"/>
<dbReference type="OrthoDB" id="1097347at2"/>
<dbReference type="InterPro" id="IPR006860">
    <property type="entry name" value="FecR"/>
</dbReference>
<evidence type="ECO:0000259" key="2">
    <source>
        <dbReference type="Pfam" id="PF04773"/>
    </source>
</evidence>